<dbReference type="Proteomes" id="UP000199412">
    <property type="component" value="Unassembled WGS sequence"/>
</dbReference>
<dbReference type="NCBIfam" id="TIGR01558">
    <property type="entry name" value="sm_term_P27"/>
    <property type="match status" value="1"/>
</dbReference>
<sequence length="136" mass="14935">MKGRKPKLQVVEGGAAVRRAPPPPSWLPAHAKAEWKRVAPRLQARGLLNDEARATLESYCVAVGMVRECEETMVTEGRTVETERGPTVHPAFRIQQGAMREARLLATELSLTPHRQALRGKTDDDTGDGWGDLVDG</sequence>
<accession>A0A1G6X3Q5</accession>
<proteinExistence type="predicted"/>
<gene>
    <name evidence="2" type="ORF">SAMN05421720_101342</name>
</gene>
<dbReference type="EMBL" id="FNAP01000001">
    <property type="protein sequence ID" value="SDD71916.1"/>
    <property type="molecule type" value="Genomic_DNA"/>
</dbReference>
<dbReference type="OrthoDB" id="7843333at2"/>
<feature type="region of interest" description="Disordered" evidence="1">
    <location>
        <begin position="116"/>
        <end position="136"/>
    </location>
</feature>
<dbReference type="STRING" id="69960.SAMN05421720_101342"/>
<reference evidence="2 3" key="1">
    <citation type="submission" date="2016-10" db="EMBL/GenBank/DDBJ databases">
        <authorList>
            <person name="de Groot N.N."/>
        </authorList>
    </citation>
    <scope>NUCLEOTIDE SEQUENCE [LARGE SCALE GENOMIC DNA]</scope>
    <source>
        <strain evidence="2 3">ATCC 700224</strain>
    </source>
</reference>
<dbReference type="InterPro" id="IPR006448">
    <property type="entry name" value="Phage_term_ssu_P27"/>
</dbReference>
<dbReference type="AlphaFoldDB" id="A0A1G6X3Q5"/>
<protein>
    <submittedName>
        <fullName evidence="2">Phage terminase, small subunit, putative, P27 family</fullName>
    </submittedName>
</protein>
<organism evidence="2 3">
    <name type="scientific">Rhodospira trueperi</name>
    <dbReference type="NCBI Taxonomy" id="69960"/>
    <lineage>
        <taxon>Bacteria</taxon>
        <taxon>Pseudomonadati</taxon>
        <taxon>Pseudomonadota</taxon>
        <taxon>Alphaproteobacteria</taxon>
        <taxon>Rhodospirillales</taxon>
        <taxon>Rhodospirillaceae</taxon>
        <taxon>Rhodospira</taxon>
    </lineage>
</organism>
<name>A0A1G6X3Q5_9PROT</name>
<evidence type="ECO:0000313" key="3">
    <source>
        <dbReference type="Proteomes" id="UP000199412"/>
    </source>
</evidence>
<evidence type="ECO:0000313" key="2">
    <source>
        <dbReference type="EMBL" id="SDD71916.1"/>
    </source>
</evidence>
<keyword evidence="3" id="KW-1185">Reference proteome</keyword>
<dbReference type="RefSeq" id="WP_092781129.1">
    <property type="nucleotide sequence ID" value="NZ_FNAP01000001.1"/>
</dbReference>
<dbReference type="Pfam" id="PF05119">
    <property type="entry name" value="Terminase_4"/>
    <property type="match status" value="1"/>
</dbReference>
<evidence type="ECO:0000256" key="1">
    <source>
        <dbReference type="SAM" id="MobiDB-lite"/>
    </source>
</evidence>